<evidence type="ECO:0000313" key="3">
    <source>
        <dbReference type="EMBL" id="TWT18411.1"/>
    </source>
</evidence>
<sequence>MSAAPGAPAHPGDRFDRWQPWIAGLLTAVVHLCLLLAVLLVPPLELDRPRGEDAAGGSVIQVEFIGEGPETPAPEPEDAPSPASDPAPPPAAASRLQATPAPTRQPRPLDAHVATAPAVVPPRPGRGEGTPSAAARPSSRRPGHTWGQPPGMAPRDHAPVNAGPAPVPTVGRGQRLAAPSDEPGLEAGGYQVVYEPSAEARLREWREQGMTELFIPLPGTRRLMVCPLETVLRRESGPCRQLDPDDPELAAIGDAREVIAVRQVYREGRLVWRGPGAYR</sequence>
<evidence type="ECO:0000313" key="4">
    <source>
        <dbReference type="Proteomes" id="UP000315949"/>
    </source>
</evidence>
<feature type="transmembrane region" description="Helical" evidence="2">
    <location>
        <begin position="20"/>
        <end position="41"/>
    </location>
</feature>
<name>A0A5C5TW20_9GAMM</name>
<dbReference type="EMBL" id="VOHE01000005">
    <property type="protein sequence ID" value="TWT18411.1"/>
    <property type="molecule type" value="Genomic_DNA"/>
</dbReference>
<evidence type="ECO:0000256" key="1">
    <source>
        <dbReference type="SAM" id="MobiDB-lite"/>
    </source>
</evidence>
<feature type="region of interest" description="Disordered" evidence="1">
    <location>
        <begin position="67"/>
        <end position="189"/>
    </location>
</feature>
<dbReference type="RefSeq" id="WP_146312971.1">
    <property type="nucleotide sequence ID" value="NZ_VOHE01000005.1"/>
</dbReference>
<evidence type="ECO:0000256" key="2">
    <source>
        <dbReference type="SAM" id="Phobius"/>
    </source>
</evidence>
<protein>
    <submittedName>
        <fullName evidence="3">Type II toxin-antitoxin system RelE/ParE family toxin</fullName>
    </submittedName>
</protein>
<proteinExistence type="predicted"/>
<keyword evidence="4" id="KW-1185">Reference proteome</keyword>
<reference evidence="3 4" key="1">
    <citation type="submission" date="2019-07" db="EMBL/GenBank/DDBJ databases">
        <title>Luteimonas sp. YD-1 nov., isolated from acidic soil.</title>
        <authorList>
            <person name="Zhou J."/>
        </authorList>
    </citation>
    <scope>NUCLEOTIDE SEQUENCE [LARGE SCALE GENOMIC DNA]</scope>
    <source>
        <strain evidence="3 4">YD-1</strain>
    </source>
</reference>
<organism evidence="3 4">
    <name type="scientific">Luteimonas wenzhouensis</name>
    <dbReference type="NCBI Taxonomy" id="2599615"/>
    <lineage>
        <taxon>Bacteria</taxon>
        <taxon>Pseudomonadati</taxon>
        <taxon>Pseudomonadota</taxon>
        <taxon>Gammaproteobacteria</taxon>
        <taxon>Lysobacterales</taxon>
        <taxon>Lysobacteraceae</taxon>
        <taxon>Luteimonas</taxon>
    </lineage>
</organism>
<dbReference type="AlphaFoldDB" id="A0A5C5TW20"/>
<dbReference type="Proteomes" id="UP000315949">
    <property type="component" value="Unassembled WGS sequence"/>
</dbReference>
<keyword evidence="2" id="KW-0472">Membrane</keyword>
<dbReference type="OrthoDB" id="9798046at2"/>
<accession>A0A5C5TW20</accession>
<keyword evidence="2" id="KW-0812">Transmembrane</keyword>
<keyword evidence="2" id="KW-1133">Transmembrane helix</keyword>
<gene>
    <name evidence="3" type="ORF">FQY79_11085</name>
</gene>
<comment type="caution">
    <text evidence="3">The sequence shown here is derived from an EMBL/GenBank/DDBJ whole genome shotgun (WGS) entry which is preliminary data.</text>
</comment>